<protein>
    <submittedName>
        <fullName evidence="2">Uncharacterized protein</fullName>
    </submittedName>
</protein>
<evidence type="ECO:0000313" key="2">
    <source>
        <dbReference type="EMBL" id="SHF57952.1"/>
    </source>
</evidence>
<dbReference type="STRING" id="1302690.BUE76_08530"/>
<keyword evidence="1" id="KW-0472">Membrane</keyword>
<gene>
    <name evidence="2" type="ORF">SAMN05444008_109206</name>
</gene>
<dbReference type="EMBL" id="FQUO01000009">
    <property type="protein sequence ID" value="SHF57952.1"/>
    <property type="molecule type" value="Genomic_DNA"/>
</dbReference>
<accession>A0A1M5CUB8</accession>
<dbReference type="Proteomes" id="UP000184368">
    <property type="component" value="Unassembled WGS sequence"/>
</dbReference>
<keyword evidence="1" id="KW-0812">Transmembrane</keyword>
<organism evidence="2 3">
    <name type="scientific">Cnuella takakiae</name>
    <dbReference type="NCBI Taxonomy" id="1302690"/>
    <lineage>
        <taxon>Bacteria</taxon>
        <taxon>Pseudomonadati</taxon>
        <taxon>Bacteroidota</taxon>
        <taxon>Chitinophagia</taxon>
        <taxon>Chitinophagales</taxon>
        <taxon>Chitinophagaceae</taxon>
        <taxon>Cnuella</taxon>
    </lineage>
</organism>
<reference evidence="2 3" key="1">
    <citation type="submission" date="2016-11" db="EMBL/GenBank/DDBJ databases">
        <authorList>
            <person name="Jaros S."/>
            <person name="Januszkiewicz K."/>
            <person name="Wedrychowicz H."/>
        </authorList>
    </citation>
    <scope>NUCLEOTIDE SEQUENCE [LARGE SCALE GENOMIC DNA]</scope>
    <source>
        <strain evidence="2 3">DSM 26897</strain>
    </source>
</reference>
<keyword evidence="3" id="KW-1185">Reference proteome</keyword>
<name>A0A1M5CUB8_9BACT</name>
<dbReference type="AlphaFoldDB" id="A0A1M5CUB8"/>
<sequence length="125" mass="13356">MAGLFVYRKNELQASNTKLQAGVTNELTSPHSFPSILSSGFPGSLSTNGTEFMANATGIIRKTSNMAELNVVRKKKSPLPWILLALVILGILAYLLLRNAEPETAVAPTTTDTGYTYDSANSPAP</sequence>
<keyword evidence="1" id="KW-1133">Transmembrane helix</keyword>
<feature type="transmembrane region" description="Helical" evidence="1">
    <location>
        <begin position="79"/>
        <end position="97"/>
    </location>
</feature>
<proteinExistence type="predicted"/>
<evidence type="ECO:0000313" key="3">
    <source>
        <dbReference type="Proteomes" id="UP000184368"/>
    </source>
</evidence>
<evidence type="ECO:0000256" key="1">
    <source>
        <dbReference type="SAM" id="Phobius"/>
    </source>
</evidence>